<name>A0A6N2MVS4_SALVM</name>
<gene>
    <name evidence="2" type="ORF">SVIM_LOCUS428289</name>
</gene>
<evidence type="ECO:0000256" key="1">
    <source>
        <dbReference type="SAM" id="MobiDB-lite"/>
    </source>
</evidence>
<feature type="region of interest" description="Disordered" evidence="1">
    <location>
        <begin position="1"/>
        <end position="28"/>
    </location>
</feature>
<dbReference type="EMBL" id="CAADRP010001996">
    <property type="protein sequence ID" value="VFU58532.1"/>
    <property type="molecule type" value="Genomic_DNA"/>
</dbReference>
<reference evidence="2" key="1">
    <citation type="submission" date="2019-03" db="EMBL/GenBank/DDBJ databases">
        <authorList>
            <person name="Mank J."/>
            <person name="Almeida P."/>
        </authorList>
    </citation>
    <scope>NUCLEOTIDE SEQUENCE</scope>
    <source>
        <strain evidence="2">78183</strain>
    </source>
</reference>
<feature type="compositionally biased region" description="Polar residues" evidence="1">
    <location>
        <begin position="16"/>
        <end position="28"/>
    </location>
</feature>
<accession>A0A6N2MVS4</accession>
<sequence length="101" mass="11095">MDSSAGQKKSLMNFKQIPNLSSSRPPFSNSQIATKTIDTTPPIFLLQSSFFALASCVTAKCNRGASSSSVHPWLLSLLFNVLQVHACWKSTRAIFVETEMI</sequence>
<proteinExistence type="predicted"/>
<dbReference type="AlphaFoldDB" id="A0A6N2MVS4"/>
<protein>
    <submittedName>
        <fullName evidence="2">Uncharacterized protein</fullName>
    </submittedName>
</protein>
<organism evidence="2">
    <name type="scientific">Salix viminalis</name>
    <name type="common">Common osier</name>
    <name type="synonym">Basket willow</name>
    <dbReference type="NCBI Taxonomy" id="40686"/>
    <lineage>
        <taxon>Eukaryota</taxon>
        <taxon>Viridiplantae</taxon>
        <taxon>Streptophyta</taxon>
        <taxon>Embryophyta</taxon>
        <taxon>Tracheophyta</taxon>
        <taxon>Spermatophyta</taxon>
        <taxon>Magnoliopsida</taxon>
        <taxon>eudicotyledons</taxon>
        <taxon>Gunneridae</taxon>
        <taxon>Pentapetalae</taxon>
        <taxon>rosids</taxon>
        <taxon>fabids</taxon>
        <taxon>Malpighiales</taxon>
        <taxon>Salicaceae</taxon>
        <taxon>Saliceae</taxon>
        <taxon>Salix</taxon>
    </lineage>
</organism>
<evidence type="ECO:0000313" key="2">
    <source>
        <dbReference type="EMBL" id="VFU58532.1"/>
    </source>
</evidence>